<evidence type="ECO:0000256" key="1">
    <source>
        <dbReference type="SAM" id="MobiDB-lite"/>
    </source>
</evidence>
<accession>A0A409WFH1</accession>
<feature type="compositionally biased region" description="Acidic residues" evidence="1">
    <location>
        <begin position="628"/>
        <end position="642"/>
    </location>
</feature>
<gene>
    <name evidence="2" type="ORF">CVT24_009897</name>
</gene>
<protein>
    <submittedName>
        <fullName evidence="2">Uncharacterized protein</fullName>
    </submittedName>
</protein>
<feature type="compositionally biased region" description="Basic and acidic residues" evidence="1">
    <location>
        <begin position="246"/>
        <end position="266"/>
    </location>
</feature>
<dbReference type="InParanoid" id="A0A409WFH1"/>
<proteinExistence type="predicted"/>
<evidence type="ECO:0000313" key="2">
    <source>
        <dbReference type="EMBL" id="PPQ77247.1"/>
    </source>
</evidence>
<dbReference type="OrthoDB" id="3203159at2759"/>
<dbReference type="AlphaFoldDB" id="A0A409WFH1"/>
<dbReference type="EMBL" id="NHTK01005499">
    <property type="protein sequence ID" value="PPQ77247.1"/>
    <property type="molecule type" value="Genomic_DNA"/>
</dbReference>
<feature type="compositionally biased region" description="Low complexity" evidence="1">
    <location>
        <begin position="171"/>
        <end position="182"/>
    </location>
</feature>
<feature type="region of interest" description="Disordered" evidence="1">
    <location>
        <begin position="486"/>
        <end position="509"/>
    </location>
</feature>
<dbReference type="STRING" id="181874.A0A409WFH1"/>
<feature type="compositionally biased region" description="Polar residues" evidence="1">
    <location>
        <begin position="217"/>
        <end position="230"/>
    </location>
</feature>
<reference evidence="2 3" key="1">
    <citation type="journal article" date="2018" name="Evol. Lett.">
        <title>Horizontal gene cluster transfer increased hallucinogenic mushroom diversity.</title>
        <authorList>
            <person name="Reynolds H.T."/>
            <person name="Vijayakumar V."/>
            <person name="Gluck-Thaler E."/>
            <person name="Korotkin H.B."/>
            <person name="Matheny P.B."/>
            <person name="Slot J.C."/>
        </authorList>
    </citation>
    <scope>NUCLEOTIDE SEQUENCE [LARGE SCALE GENOMIC DNA]</scope>
    <source>
        <strain evidence="2 3">2629</strain>
    </source>
</reference>
<name>A0A409WFH1_9AGAR</name>
<dbReference type="Proteomes" id="UP000284842">
    <property type="component" value="Unassembled WGS sequence"/>
</dbReference>
<feature type="region of interest" description="Disordered" evidence="1">
    <location>
        <begin position="167"/>
        <end position="266"/>
    </location>
</feature>
<comment type="caution">
    <text evidence="2">The sequence shown here is derived from an EMBL/GenBank/DDBJ whole genome shotgun (WGS) entry which is preliminary data.</text>
</comment>
<sequence>MDPNRRTTRNAARLAAQRQHLNPHSPAHSATSESLHGASPPPPFTPAPASNATPNVNSTISVQMPGSFAPPSYVNTVGASLTNPASAATASTMNPVTQNPFDLQGRSQLPRSPNPFLASGISRPSSGMSNIPTSPFPSQLDANRRLLQTTTFTTPRISVPVTIRRAETIPEESSQSAQESLQVGDTGEEDQSIASRGNESLGRVATPIRSINIDNGIRTTTRSVPTNNTEDLSRREDSDEGLEYTDSGRGHNERTESVTRRESEQRASVHLVSAPVNAPLVQDPARPGHFSAAVTHLHEIRGPLTNMVQTETPERYYFTFPACKIFTEHDRWDETAQRDHERFQMALQIASAYFDRDILWVEGAHKFSRNARQLLREGLQRLSALFHNLYRSHNGRDHGYAIDPAIYADLVKEAIRLRRETEDGFIAAGVTIPAIPRWGPDGNIRHYWSANDFEIIAAVYRAEMEIYFQNIFAAHQQLARMELTTTDRQRQQPINLTRPNQQTFTDDNDAPVADPVHTQDNATMGQDATNIVPGVTEGPRFNILTPVALRELDQGTVEPTLPHVRQSAPVLESITTRVPAAQRRPQRTNNVLTSAFGYVPRNTNNNRLQETFGRGLLHSRVRTGGGDGGDDDPSSSSDEEGGDNNSRRNSGRRENPGDENPDFLYFA</sequence>
<keyword evidence="3" id="KW-1185">Reference proteome</keyword>
<feature type="region of interest" description="Disordered" evidence="1">
    <location>
        <begin position="1"/>
        <end position="58"/>
    </location>
</feature>
<feature type="compositionally biased region" description="Polar residues" evidence="1">
    <location>
        <begin position="491"/>
        <end position="505"/>
    </location>
</feature>
<organism evidence="2 3">
    <name type="scientific">Panaeolus cyanescens</name>
    <dbReference type="NCBI Taxonomy" id="181874"/>
    <lineage>
        <taxon>Eukaryota</taxon>
        <taxon>Fungi</taxon>
        <taxon>Dikarya</taxon>
        <taxon>Basidiomycota</taxon>
        <taxon>Agaricomycotina</taxon>
        <taxon>Agaricomycetes</taxon>
        <taxon>Agaricomycetidae</taxon>
        <taxon>Agaricales</taxon>
        <taxon>Agaricineae</taxon>
        <taxon>Galeropsidaceae</taxon>
        <taxon>Panaeolus</taxon>
    </lineage>
</organism>
<feature type="region of interest" description="Disordered" evidence="1">
    <location>
        <begin position="597"/>
        <end position="667"/>
    </location>
</feature>
<feature type="compositionally biased region" description="Low complexity" evidence="1">
    <location>
        <begin position="9"/>
        <end position="19"/>
    </location>
</feature>
<evidence type="ECO:0000313" key="3">
    <source>
        <dbReference type="Proteomes" id="UP000284842"/>
    </source>
</evidence>